<evidence type="ECO:0000313" key="9">
    <source>
        <dbReference type="Proteomes" id="UP000542720"/>
    </source>
</evidence>
<evidence type="ECO:0000256" key="6">
    <source>
        <dbReference type="RuleBase" id="RU003820"/>
    </source>
</evidence>
<keyword evidence="3 6" id="KW-0479">Metal-binding</keyword>
<keyword evidence="9" id="KW-1185">Reference proteome</keyword>
<dbReference type="GO" id="GO:0009055">
    <property type="term" value="F:electron transfer activity"/>
    <property type="evidence" value="ECO:0007669"/>
    <property type="project" value="TreeGrafter"/>
</dbReference>
<dbReference type="PROSITE" id="PS50903">
    <property type="entry name" value="RUBREDOXIN_LIKE"/>
    <property type="match status" value="1"/>
</dbReference>
<dbReference type="EMBL" id="JACJUD010000005">
    <property type="protein sequence ID" value="MBB2496637.1"/>
    <property type="molecule type" value="Genomic_DNA"/>
</dbReference>
<proteinExistence type="inferred from homology"/>
<dbReference type="RefSeq" id="WP_183090168.1">
    <property type="nucleotide sequence ID" value="NZ_JACJUD010000005.1"/>
</dbReference>
<evidence type="ECO:0000259" key="7">
    <source>
        <dbReference type="PROSITE" id="PS50903"/>
    </source>
</evidence>
<evidence type="ECO:0000256" key="2">
    <source>
        <dbReference type="ARBA" id="ARBA00022448"/>
    </source>
</evidence>
<dbReference type="SUPFAM" id="SSF57802">
    <property type="entry name" value="Rubredoxin-like"/>
    <property type="match status" value="1"/>
</dbReference>
<name>A0A7W4QB78_9GAMM</name>
<dbReference type="PANTHER" id="PTHR47627:SF1">
    <property type="entry name" value="RUBREDOXIN-1-RELATED"/>
    <property type="match status" value="1"/>
</dbReference>
<evidence type="ECO:0000256" key="3">
    <source>
        <dbReference type="ARBA" id="ARBA00022723"/>
    </source>
</evidence>
<protein>
    <recommendedName>
        <fullName evidence="6">Rubredoxin</fullName>
    </recommendedName>
</protein>
<dbReference type="InterPro" id="IPR050526">
    <property type="entry name" value="Rubredoxin_ET"/>
</dbReference>
<dbReference type="InterPro" id="IPR024935">
    <property type="entry name" value="Rubredoxin_dom"/>
</dbReference>
<keyword evidence="5 6" id="KW-0408">Iron</keyword>
<dbReference type="PRINTS" id="PR00163">
    <property type="entry name" value="RUBREDOXIN"/>
</dbReference>
<organism evidence="8 9">
    <name type="scientific">Aquipseudomonas ullengensis</name>
    <dbReference type="NCBI Taxonomy" id="2759166"/>
    <lineage>
        <taxon>Bacteria</taxon>
        <taxon>Pseudomonadati</taxon>
        <taxon>Pseudomonadota</taxon>
        <taxon>Gammaproteobacteria</taxon>
        <taxon>Pseudomonadales</taxon>
        <taxon>Pseudomonadaceae</taxon>
        <taxon>Aquipseudomonas</taxon>
    </lineage>
</organism>
<dbReference type="Gene3D" id="2.20.28.10">
    <property type="match status" value="1"/>
</dbReference>
<dbReference type="GO" id="GO:0043448">
    <property type="term" value="P:alkane catabolic process"/>
    <property type="evidence" value="ECO:0007669"/>
    <property type="project" value="TreeGrafter"/>
</dbReference>
<evidence type="ECO:0000313" key="8">
    <source>
        <dbReference type="EMBL" id="MBB2496637.1"/>
    </source>
</evidence>
<accession>A0A7W4QB78</accession>
<evidence type="ECO:0000256" key="4">
    <source>
        <dbReference type="ARBA" id="ARBA00022982"/>
    </source>
</evidence>
<feature type="domain" description="Rubredoxin-like" evidence="7">
    <location>
        <begin position="1"/>
        <end position="53"/>
    </location>
</feature>
<evidence type="ECO:0000256" key="1">
    <source>
        <dbReference type="ARBA" id="ARBA00001965"/>
    </source>
</evidence>
<dbReference type="Pfam" id="PF00301">
    <property type="entry name" value="Rubredoxin"/>
    <property type="match status" value="1"/>
</dbReference>
<dbReference type="AlphaFoldDB" id="A0A7W4QB78"/>
<dbReference type="PANTHER" id="PTHR47627">
    <property type="entry name" value="RUBREDOXIN"/>
    <property type="match status" value="1"/>
</dbReference>
<dbReference type="CDD" id="cd00730">
    <property type="entry name" value="rubredoxin"/>
    <property type="match status" value="1"/>
</dbReference>
<comment type="caution">
    <text evidence="8">The sequence shown here is derived from an EMBL/GenBank/DDBJ whole genome shotgun (WGS) entry which is preliminary data.</text>
</comment>
<dbReference type="Proteomes" id="UP000542720">
    <property type="component" value="Unassembled WGS sequence"/>
</dbReference>
<sequence>MSQFQCPECGYRYDEERGEPHQGYAAGTAWEALPDDFACPDCAVRVKADFEEVPGA</sequence>
<comment type="cofactor">
    <cofactor evidence="1 6">
        <name>Fe(3+)</name>
        <dbReference type="ChEBI" id="CHEBI:29034"/>
    </cofactor>
</comment>
<dbReference type="InterPro" id="IPR024934">
    <property type="entry name" value="Rubredoxin-like_dom"/>
</dbReference>
<reference evidence="8 9" key="1">
    <citation type="submission" date="2020-08" db="EMBL/GenBank/DDBJ databases">
        <authorList>
            <person name="Kim C.M."/>
        </authorList>
    </citation>
    <scope>NUCLEOTIDE SEQUENCE [LARGE SCALE GENOMIC DNA]</scope>
    <source>
        <strain evidence="8 9">UL070</strain>
    </source>
</reference>
<keyword evidence="2" id="KW-0813">Transport</keyword>
<keyword evidence="4 6" id="KW-0249">Electron transport</keyword>
<gene>
    <name evidence="8" type="ORF">H3H51_16565</name>
</gene>
<comment type="similarity">
    <text evidence="6">Belongs to the rubredoxin family.</text>
</comment>
<evidence type="ECO:0000256" key="5">
    <source>
        <dbReference type="ARBA" id="ARBA00023004"/>
    </source>
</evidence>
<dbReference type="GO" id="GO:0005506">
    <property type="term" value="F:iron ion binding"/>
    <property type="evidence" value="ECO:0007669"/>
    <property type="project" value="UniProtKB-UniRule"/>
</dbReference>